<name>A0AAE6ZUA5_9PSED</name>
<organism evidence="3 4">
    <name type="scientific">Pseudomonas umsongensis</name>
    <dbReference type="NCBI Taxonomy" id="198618"/>
    <lineage>
        <taxon>Bacteria</taxon>
        <taxon>Pseudomonadati</taxon>
        <taxon>Pseudomonadota</taxon>
        <taxon>Gammaproteobacteria</taxon>
        <taxon>Pseudomonadales</taxon>
        <taxon>Pseudomonadaceae</taxon>
        <taxon>Pseudomonas</taxon>
    </lineage>
</organism>
<feature type="signal peptide" evidence="1">
    <location>
        <begin position="1"/>
        <end position="22"/>
    </location>
</feature>
<dbReference type="InterPro" id="IPR000259">
    <property type="entry name" value="Adhesion_dom_fimbrial"/>
</dbReference>
<dbReference type="Proteomes" id="UP000501367">
    <property type="component" value="Chromosome"/>
</dbReference>
<accession>A0AAE6ZUA5</accession>
<dbReference type="AlphaFoldDB" id="A0AAE6ZUA5"/>
<evidence type="ECO:0000256" key="1">
    <source>
        <dbReference type="SAM" id="SignalP"/>
    </source>
</evidence>
<dbReference type="GO" id="GO:0043709">
    <property type="term" value="P:cell adhesion involved in single-species biofilm formation"/>
    <property type="evidence" value="ECO:0007669"/>
    <property type="project" value="TreeGrafter"/>
</dbReference>
<sequence>MKLKKSALAAALVLGTITTVQAADEGNGVVRFTGSIIDAPCSIDPNSVDQTVELGSVSNVLLVDGGNSAPKPFEIRLEKCSLDTAATVKTTFNGAAGQGGLLGITGDARGAGIALTDGNGTAITLGTATAGQLVSIGASNATLAFSAYLKGNGGDATTIIPGEFSSVANFMLTYN</sequence>
<feature type="chain" id="PRO_5042100483" evidence="1">
    <location>
        <begin position="23"/>
        <end position="175"/>
    </location>
</feature>
<dbReference type="Pfam" id="PF00419">
    <property type="entry name" value="Fimbrial"/>
    <property type="match status" value="1"/>
</dbReference>
<evidence type="ECO:0000313" key="3">
    <source>
        <dbReference type="EMBL" id="QJC78978.1"/>
    </source>
</evidence>
<dbReference type="PANTHER" id="PTHR33420">
    <property type="entry name" value="FIMBRIAL SUBUNIT ELFA-RELATED"/>
    <property type="match status" value="1"/>
</dbReference>
<evidence type="ECO:0000259" key="2">
    <source>
        <dbReference type="Pfam" id="PF00419"/>
    </source>
</evidence>
<feature type="domain" description="Fimbrial-type adhesion" evidence="2">
    <location>
        <begin position="31"/>
        <end position="174"/>
    </location>
</feature>
<dbReference type="PANTHER" id="PTHR33420:SF26">
    <property type="entry name" value="FIMBRIAL SUBUNIT"/>
    <property type="match status" value="1"/>
</dbReference>
<gene>
    <name evidence="3" type="ORF">HGP31_11905</name>
</gene>
<reference evidence="3 4" key="1">
    <citation type="submission" date="2020-04" db="EMBL/GenBank/DDBJ databases">
        <authorList>
            <person name="Yao Y."/>
            <person name="He Z."/>
        </authorList>
    </citation>
    <scope>NUCLEOTIDE SEQUENCE [LARGE SCALE GENOMIC DNA]</scope>
    <source>
        <strain evidence="3 4">CY-1</strain>
    </source>
</reference>
<dbReference type="InterPro" id="IPR050263">
    <property type="entry name" value="Bact_Fimbrial_Adh_Pro"/>
</dbReference>
<keyword evidence="1" id="KW-0732">Signal</keyword>
<proteinExistence type="predicted"/>
<protein>
    <submittedName>
        <fullName evidence="3">Type 1 fimbrial protein</fullName>
    </submittedName>
</protein>
<dbReference type="GO" id="GO:0009289">
    <property type="term" value="C:pilus"/>
    <property type="evidence" value="ECO:0007669"/>
    <property type="project" value="InterPro"/>
</dbReference>
<dbReference type="InterPro" id="IPR008966">
    <property type="entry name" value="Adhesion_dom_sf"/>
</dbReference>
<dbReference type="Gene3D" id="2.60.40.1090">
    <property type="entry name" value="Fimbrial-type adhesion domain"/>
    <property type="match status" value="1"/>
</dbReference>
<dbReference type="SUPFAM" id="SSF49401">
    <property type="entry name" value="Bacterial adhesins"/>
    <property type="match status" value="1"/>
</dbReference>
<dbReference type="RefSeq" id="WP_168757803.1">
    <property type="nucleotide sequence ID" value="NZ_CP051487.1"/>
</dbReference>
<evidence type="ECO:0000313" key="4">
    <source>
        <dbReference type="Proteomes" id="UP000501367"/>
    </source>
</evidence>
<dbReference type="EMBL" id="CP051487">
    <property type="protein sequence ID" value="QJC78978.1"/>
    <property type="molecule type" value="Genomic_DNA"/>
</dbReference>
<dbReference type="KEGG" id="pum:HGP31_11905"/>
<dbReference type="GeneID" id="72194289"/>
<dbReference type="InterPro" id="IPR036937">
    <property type="entry name" value="Adhesion_dom_fimbrial_sf"/>
</dbReference>